<reference evidence="2" key="1">
    <citation type="submission" date="2019-11" db="EMBL/GenBank/DDBJ databases">
        <title>Microbial mats filling the niche in hypersaline microbial mats.</title>
        <authorList>
            <person name="Wong H.L."/>
            <person name="Macleod F.I."/>
            <person name="White R.A. III"/>
            <person name="Burns B.P."/>
        </authorList>
    </citation>
    <scope>NUCLEOTIDE SEQUENCE</scope>
    <source>
        <strain evidence="2">Rbin_158</strain>
    </source>
</reference>
<dbReference type="AlphaFoldDB" id="A0A9D5Q7B0"/>
<sequence>MEGLLVLIILYILFFLISSLFRKPAAPPSKAKTPPQESSDLQTKIGDYTDKLSELFKQSEPEQKATSSPNQRTASLSREHLTDESSDPELETLLQRPADRLFQDIPRSRPQPPRSRRIGKQPHEQPHPKQSLLAFDKRYGYLQGIIMTEILRPPLSKRPRRFGRER</sequence>
<name>A0A9D5Q7B0_9BACT</name>
<evidence type="ECO:0000256" key="1">
    <source>
        <dbReference type="SAM" id="MobiDB-lite"/>
    </source>
</evidence>
<feature type="region of interest" description="Disordered" evidence="1">
    <location>
        <begin position="25"/>
        <end position="132"/>
    </location>
</feature>
<feature type="compositionally biased region" description="Low complexity" evidence="1">
    <location>
        <begin position="25"/>
        <end position="35"/>
    </location>
</feature>
<feature type="compositionally biased region" description="Basic and acidic residues" evidence="1">
    <location>
        <begin position="47"/>
        <end position="63"/>
    </location>
</feature>
<evidence type="ECO:0000313" key="2">
    <source>
        <dbReference type="EMBL" id="MBD3326685.1"/>
    </source>
</evidence>
<gene>
    <name evidence="2" type="ORF">GF339_19025</name>
</gene>
<dbReference type="EMBL" id="WJJP01000618">
    <property type="protein sequence ID" value="MBD3326685.1"/>
    <property type="molecule type" value="Genomic_DNA"/>
</dbReference>
<organism evidence="2 3">
    <name type="scientific">candidate division KSB3 bacterium</name>
    <dbReference type="NCBI Taxonomy" id="2044937"/>
    <lineage>
        <taxon>Bacteria</taxon>
        <taxon>candidate division KSB3</taxon>
    </lineage>
</organism>
<comment type="caution">
    <text evidence="2">The sequence shown here is derived from an EMBL/GenBank/DDBJ whole genome shotgun (WGS) entry which is preliminary data.</text>
</comment>
<accession>A0A9D5Q7B0</accession>
<evidence type="ECO:0000313" key="3">
    <source>
        <dbReference type="Proteomes" id="UP000649604"/>
    </source>
</evidence>
<dbReference type="Proteomes" id="UP000649604">
    <property type="component" value="Unassembled WGS sequence"/>
</dbReference>
<proteinExistence type="predicted"/>
<feature type="compositionally biased region" description="Polar residues" evidence="1">
    <location>
        <begin position="64"/>
        <end position="76"/>
    </location>
</feature>
<protein>
    <submittedName>
        <fullName evidence="2">Uncharacterized protein</fullName>
    </submittedName>
</protein>